<dbReference type="Gene3D" id="2.40.50.140">
    <property type="entry name" value="Nucleic acid-binding proteins"/>
    <property type="match status" value="1"/>
</dbReference>
<accession>A0A7U4QJ17</accession>
<dbReference type="SUPFAM" id="SSF50331">
    <property type="entry name" value="MOP-like"/>
    <property type="match status" value="1"/>
</dbReference>
<dbReference type="PROSITE" id="PS50893">
    <property type="entry name" value="ABC_TRANSPORTER_2"/>
    <property type="match status" value="1"/>
</dbReference>
<dbReference type="InterPro" id="IPR012340">
    <property type="entry name" value="NA-bd_OB-fold"/>
</dbReference>
<keyword evidence="2" id="KW-0547">Nucleotide-binding</keyword>
<dbReference type="InterPro" id="IPR015855">
    <property type="entry name" value="ABC_transpr_MalK-like"/>
</dbReference>
<dbReference type="GO" id="GO:0140359">
    <property type="term" value="F:ABC-type transporter activity"/>
    <property type="evidence" value="ECO:0007669"/>
    <property type="project" value="InterPro"/>
</dbReference>
<sequence length="353" mass="40208">MKKTAILVRNVKKIFSTAKGRVLALDRINLEIKPGELFIILGPSGCGKSTLLNIIAGLEEPTEGEIFFGDKVVFSDKKHLSLEPFERDVAMVFQSYALYPHMTVYQNMAFPLKNLKYKKKKIREQVIKIAQMLRIETLLERKPAELSGGQRQRVAIGRALVRTPQVLLMDEPLSNLDAQLRAEMRVELKVLIKDLGITTIYVTHDQTEAMTLGDRIALLKEGVLQQTGSPDELFYCPKNTFVAGFIGTPSMNFLSAEIIKSIKKPNITIGIRPQDIEIRPPNKGIINAFVKLVEKIGDKYLVHVDYRKQKIIIETSNFSKEKEVSLFWPKEKMHFFDKNGERIESVEIRFSFV</sequence>
<dbReference type="InterPro" id="IPR008995">
    <property type="entry name" value="Mo/tungstate-bd_C_term_dom"/>
</dbReference>
<organism evidence="5 6">
    <name type="scientific">Desulfofervidus auxilii</name>
    <dbReference type="NCBI Taxonomy" id="1621989"/>
    <lineage>
        <taxon>Bacteria</taxon>
        <taxon>Pseudomonadati</taxon>
        <taxon>Thermodesulfobacteriota</taxon>
        <taxon>Candidatus Desulfofervidia</taxon>
        <taxon>Candidatus Desulfofervidales</taxon>
        <taxon>Candidatus Desulfofervidaceae</taxon>
        <taxon>Candidatus Desulfofervidus</taxon>
    </lineage>
</organism>
<evidence type="ECO:0000256" key="1">
    <source>
        <dbReference type="ARBA" id="ARBA00022448"/>
    </source>
</evidence>
<dbReference type="InterPro" id="IPR003593">
    <property type="entry name" value="AAA+_ATPase"/>
</dbReference>
<dbReference type="PROSITE" id="PS00211">
    <property type="entry name" value="ABC_TRANSPORTER_1"/>
    <property type="match status" value="1"/>
</dbReference>
<dbReference type="FunFam" id="3.40.50.300:FF:000042">
    <property type="entry name" value="Maltose/maltodextrin ABC transporter, ATP-binding protein"/>
    <property type="match status" value="1"/>
</dbReference>
<evidence type="ECO:0000259" key="4">
    <source>
        <dbReference type="PROSITE" id="PS50893"/>
    </source>
</evidence>
<keyword evidence="1" id="KW-0813">Transport</keyword>
<dbReference type="GO" id="GO:0005524">
    <property type="term" value="F:ATP binding"/>
    <property type="evidence" value="ECO:0007669"/>
    <property type="project" value="UniProtKB-KW"/>
</dbReference>
<dbReference type="GO" id="GO:0008643">
    <property type="term" value="P:carbohydrate transport"/>
    <property type="evidence" value="ECO:0007669"/>
    <property type="project" value="InterPro"/>
</dbReference>
<evidence type="ECO:0000313" key="6">
    <source>
        <dbReference type="Proteomes" id="UP000070560"/>
    </source>
</evidence>
<name>A0A7U4QJ17_DESA2</name>
<evidence type="ECO:0000256" key="2">
    <source>
        <dbReference type="ARBA" id="ARBA00022741"/>
    </source>
</evidence>
<dbReference type="PANTHER" id="PTHR43875:SF1">
    <property type="entry name" value="OSMOPROTECTIVE COMPOUNDS UPTAKE ATP-BINDING PROTEIN GGTA"/>
    <property type="match status" value="1"/>
</dbReference>
<keyword evidence="6" id="KW-1185">Reference proteome</keyword>
<dbReference type="GO" id="GO:0016887">
    <property type="term" value="F:ATP hydrolysis activity"/>
    <property type="evidence" value="ECO:0007669"/>
    <property type="project" value="InterPro"/>
</dbReference>
<dbReference type="InterPro" id="IPR003439">
    <property type="entry name" value="ABC_transporter-like_ATP-bd"/>
</dbReference>
<dbReference type="SUPFAM" id="SSF52540">
    <property type="entry name" value="P-loop containing nucleoside triphosphate hydrolases"/>
    <property type="match status" value="1"/>
</dbReference>
<protein>
    <submittedName>
        <fullName evidence="5">Sugar ABC transporter ATPase</fullName>
    </submittedName>
</protein>
<dbReference type="Gene3D" id="2.40.50.100">
    <property type="match status" value="1"/>
</dbReference>
<feature type="domain" description="ABC transporter" evidence="4">
    <location>
        <begin position="6"/>
        <end position="246"/>
    </location>
</feature>
<dbReference type="InterPro" id="IPR027417">
    <property type="entry name" value="P-loop_NTPase"/>
</dbReference>
<gene>
    <name evidence="5" type="ORF">HS1_000451</name>
</gene>
<evidence type="ECO:0000256" key="3">
    <source>
        <dbReference type="ARBA" id="ARBA00022840"/>
    </source>
</evidence>
<dbReference type="AlphaFoldDB" id="A0A7U4QJ17"/>
<dbReference type="Gene3D" id="3.40.50.300">
    <property type="entry name" value="P-loop containing nucleotide triphosphate hydrolases"/>
    <property type="match status" value="1"/>
</dbReference>
<dbReference type="SMART" id="SM00382">
    <property type="entry name" value="AAA"/>
    <property type="match status" value="1"/>
</dbReference>
<keyword evidence="3" id="KW-0067">ATP-binding</keyword>
<dbReference type="RefSeq" id="WP_281178330.1">
    <property type="nucleotide sequence ID" value="NZ_CP013015.1"/>
</dbReference>
<reference evidence="5 6" key="1">
    <citation type="submission" date="2015-10" db="EMBL/GenBank/DDBJ databases">
        <title>Candidatus Desulfofervidus auxilii, a hydrogenotrophic sulfate-reducing bacterium involved in the thermophilic anaerobic oxidation of methane.</title>
        <authorList>
            <person name="Krukenberg V."/>
            <person name="Richter M."/>
            <person name="Wegener G."/>
        </authorList>
    </citation>
    <scope>NUCLEOTIDE SEQUENCE [LARGE SCALE GENOMIC DNA]</scope>
    <source>
        <strain evidence="5 6">HS1</strain>
    </source>
</reference>
<dbReference type="PANTHER" id="PTHR43875">
    <property type="entry name" value="MALTODEXTRIN IMPORT ATP-BINDING PROTEIN MSMX"/>
    <property type="match status" value="1"/>
</dbReference>
<evidence type="ECO:0000313" key="5">
    <source>
        <dbReference type="EMBL" id="AMM40257.1"/>
    </source>
</evidence>
<dbReference type="EMBL" id="CP013015">
    <property type="protein sequence ID" value="AMM40257.1"/>
    <property type="molecule type" value="Genomic_DNA"/>
</dbReference>
<dbReference type="Pfam" id="PF00005">
    <property type="entry name" value="ABC_tran"/>
    <property type="match status" value="1"/>
</dbReference>
<dbReference type="KEGG" id="daw:HS1_000451"/>
<dbReference type="GO" id="GO:0055052">
    <property type="term" value="C:ATP-binding cassette (ABC) transporter complex, substrate-binding subunit-containing"/>
    <property type="evidence" value="ECO:0007669"/>
    <property type="project" value="TreeGrafter"/>
</dbReference>
<dbReference type="InterPro" id="IPR047641">
    <property type="entry name" value="ABC_transpr_MalK/UgpC-like"/>
</dbReference>
<dbReference type="InterPro" id="IPR017871">
    <property type="entry name" value="ABC_transporter-like_CS"/>
</dbReference>
<dbReference type="CDD" id="cd03301">
    <property type="entry name" value="ABC_MalK_N"/>
    <property type="match status" value="1"/>
</dbReference>
<dbReference type="Proteomes" id="UP000070560">
    <property type="component" value="Chromosome"/>
</dbReference>
<proteinExistence type="predicted"/>